<evidence type="ECO:0000313" key="11">
    <source>
        <dbReference type="Proteomes" id="UP001274830"/>
    </source>
</evidence>
<organism evidence="10 11">
    <name type="scientific">Recurvomyces mirabilis</name>
    <dbReference type="NCBI Taxonomy" id="574656"/>
    <lineage>
        <taxon>Eukaryota</taxon>
        <taxon>Fungi</taxon>
        <taxon>Dikarya</taxon>
        <taxon>Ascomycota</taxon>
        <taxon>Pezizomycotina</taxon>
        <taxon>Dothideomycetes</taxon>
        <taxon>Dothideomycetidae</taxon>
        <taxon>Mycosphaerellales</taxon>
        <taxon>Teratosphaeriaceae</taxon>
        <taxon>Recurvomyces</taxon>
    </lineage>
</organism>
<dbReference type="GO" id="GO:0005102">
    <property type="term" value="F:signaling receptor binding"/>
    <property type="evidence" value="ECO:0007669"/>
    <property type="project" value="TreeGrafter"/>
</dbReference>
<evidence type="ECO:0000256" key="5">
    <source>
        <dbReference type="ARBA" id="ARBA00029691"/>
    </source>
</evidence>
<evidence type="ECO:0000256" key="7">
    <source>
        <dbReference type="RuleBase" id="RU367032"/>
    </source>
</evidence>
<keyword evidence="11" id="KW-1185">Reference proteome</keyword>
<keyword evidence="7" id="KW-0653">Protein transport</keyword>
<dbReference type="InterPro" id="IPR025655">
    <property type="entry name" value="PEX14"/>
</dbReference>
<comment type="function">
    <text evidence="7">Component of the PEX13-PEX14 docking complex, a translocon channel that specifically mediates the import of peroxisomal cargo proteins bound to PEX5 receptor. The PEX13-PEX14 docking complex forms a large import pore which can be opened to a diameter of about 9 nm. Mechanistically, PEX5 receptor along with cargo proteins associates with the PEX14 subunit of the PEX13-PEX14 docking complex in the cytosol, leading to the insertion of the receptor into the organelle membrane with the concomitant translocation of the cargo into the peroxisome matrix.</text>
</comment>
<protein>
    <recommendedName>
        <fullName evidence="4 7">Peroxisomal membrane protein PEX14</fullName>
    </recommendedName>
    <alternativeName>
        <fullName evidence="5 7">Peroxin-14</fullName>
    </alternativeName>
</protein>
<feature type="region of interest" description="Disordered" evidence="8">
    <location>
        <begin position="234"/>
        <end position="287"/>
    </location>
</feature>
<evidence type="ECO:0000256" key="2">
    <source>
        <dbReference type="ARBA" id="ARBA00023010"/>
    </source>
</evidence>
<dbReference type="EMBL" id="JAUTXT010000006">
    <property type="protein sequence ID" value="KAK3677730.1"/>
    <property type="molecule type" value="Genomic_DNA"/>
</dbReference>
<dbReference type="GO" id="GO:0016560">
    <property type="term" value="P:protein import into peroxisome matrix, docking"/>
    <property type="evidence" value="ECO:0007669"/>
    <property type="project" value="UniProtKB-UniRule"/>
</dbReference>
<dbReference type="AlphaFoldDB" id="A0AAE1C4C4"/>
<dbReference type="PANTHER" id="PTHR23058:SF5">
    <property type="entry name" value="PEROXISOMAL MEMBRANE PROTEIN PEX14"/>
    <property type="match status" value="1"/>
</dbReference>
<evidence type="ECO:0000256" key="3">
    <source>
        <dbReference type="ARBA" id="ARBA00023140"/>
    </source>
</evidence>
<comment type="similarity">
    <text evidence="1 7">Belongs to the peroxin-14 family.</text>
</comment>
<name>A0AAE1C4C4_9PEZI</name>
<evidence type="ECO:0000259" key="9">
    <source>
        <dbReference type="Pfam" id="PF04695"/>
    </source>
</evidence>
<feature type="compositionally biased region" description="Acidic residues" evidence="8">
    <location>
        <begin position="51"/>
        <end position="62"/>
    </location>
</feature>
<keyword evidence="3 7" id="KW-0576">Peroxisome</keyword>
<feature type="domain" description="Peroxisome membrane anchor protein Pex14p N-terminal" evidence="9">
    <location>
        <begin position="75"/>
        <end position="110"/>
    </location>
</feature>
<dbReference type="PANTHER" id="PTHR23058">
    <property type="entry name" value="PEROXISOMAL MEMBRANE PROTEIN PEX14"/>
    <property type="match status" value="1"/>
</dbReference>
<evidence type="ECO:0000256" key="1">
    <source>
        <dbReference type="ARBA" id="ARBA00005443"/>
    </source>
</evidence>
<gene>
    <name evidence="10" type="ORF">LTR78_002580</name>
</gene>
<dbReference type="InterPro" id="IPR036388">
    <property type="entry name" value="WH-like_DNA-bd_sf"/>
</dbReference>
<dbReference type="Proteomes" id="UP001274830">
    <property type="component" value="Unassembled WGS sequence"/>
</dbReference>
<proteinExistence type="inferred from homology"/>
<dbReference type="GO" id="GO:1990429">
    <property type="term" value="C:peroxisomal importomer complex"/>
    <property type="evidence" value="ECO:0007669"/>
    <property type="project" value="TreeGrafter"/>
</dbReference>
<evidence type="ECO:0000256" key="6">
    <source>
        <dbReference type="ARBA" id="ARBA00046271"/>
    </source>
</evidence>
<dbReference type="Gene3D" id="1.10.10.10">
    <property type="entry name" value="Winged helix-like DNA-binding domain superfamily/Winged helix DNA-binding domain"/>
    <property type="match status" value="1"/>
</dbReference>
<comment type="caution">
    <text evidence="10">The sequence shown here is derived from an EMBL/GenBank/DDBJ whole genome shotgun (WGS) entry which is preliminary data.</text>
</comment>
<keyword evidence="2" id="KW-0811">Translocation</keyword>
<evidence type="ECO:0000313" key="10">
    <source>
        <dbReference type="EMBL" id="KAK3677730.1"/>
    </source>
</evidence>
<accession>A0AAE1C4C4</accession>
<evidence type="ECO:0000256" key="8">
    <source>
        <dbReference type="SAM" id="MobiDB-lite"/>
    </source>
</evidence>
<dbReference type="InterPro" id="IPR006785">
    <property type="entry name" value="Pex14_N"/>
</dbReference>
<dbReference type="GO" id="GO:0005778">
    <property type="term" value="C:peroxisomal membrane"/>
    <property type="evidence" value="ECO:0007669"/>
    <property type="project" value="UniProtKB-SubCell"/>
</dbReference>
<keyword evidence="7" id="KW-0472">Membrane</keyword>
<dbReference type="Pfam" id="PF04695">
    <property type="entry name" value="Pex14_N"/>
    <property type="match status" value="1"/>
</dbReference>
<comment type="subcellular location">
    <subcellularLocation>
        <location evidence="6 7">Peroxisome membrane</location>
    </subcellularLocation>
</comment>
<feature type="region of interest" description="Disordered" evidence="8">
    <location>
        <begin position="1"/>
        <end position="66"/>
    </location>
</feature>
<feature type="region of interest" description="Disordered" evidence="8">
    <location>
        <begin position="126"/>
        <end position="147"/>
    </location>
</feature>
<evidence type="ECO:0000256" key="4">
    <source>
        <dbReference type="ARBA" id="ARBA00029502"/>
    </source>
</evidence>
<reference evidence="10" key="1">
    <citation type="submission" date="2023-07" db="EMBL/GenBank/DDBJ databases">
        <title>Black Yeasts Isolated from many extreme environments.</title>
        <authorList>
            <person name="Coleine C."/>
            <person name="Stajich J.E."/>
            <person name="Selbmann L."/>
        </authorList>
    </citation>
    <scope>NUCLEOTIDE SEQUENCE</scope>
    <source>
        <strain evidence="10">CCFEE 5485</strain>
    </source>
</reference>
<sequence length="398" mass="43447">MPANSGKPSIPSWQRGKPSTILQAKQESAKEANGGVEDVDIRDENKQGVAEVDESTDMEDSFPPEHSDAQLEMVEAFLADPQVKDESVDKKRAFLESKQIPVETIDQVIKPKSTPTRAFTTADFTSFQQSRPPQGQPTQAAAQRQASANTPPIITYPEFLVEAHKPPPLITPGRLIGATYFAAGLATLFYGASNFFVKPMTDSLTGARHDFANHSQSKVDEFNERLRKIVSKVPEPHPALPTPEIEADDVESVTSDPTELYNRDMGTQTSPLPSRRSSDPFVDGAGTASQVTSVEHHVKDLGSISSHLNELTEGLERSKSSNIERKDNMTKLRHQLDMMIYGSPMSSLWGDSEDATKTAAKPVEHTAMDDLKKEIRGVKGVLLSARRFPGAGVGRIGS</sequence>
<keyword evidence="7" id="KW-0813">Transport</keyword>
<feature type="compositionally biased region" description="Low complexity" evidence="8">
    <location>
        <begin position="132"/>
        <end position="147"/>
    </location>
</feature>